<organism evidence="1 2">
    <name type="scientific">Lasiodiplodia mahajangana</name>
    <dbReference type="NCBI Taxonomy" id="1108764"/>
    <lineage>
        <taxon>Eukaryota</taxon>
        <taxon>Fungi</taxon>
        <taxon>Dikarya</taxon>
        <taxon>Ascomycota</taxon>
        <taxon>Pezizomycotina</taxon>
        <taxon>Dothideomycetes</taxon>
        <taxon>Dothideomycetes incertae sedis</taxon>
        <taxon>Botryosphaeriales</taxon>
        <taxon>Botryosphaeriaceae</taxon>
        <taxon>Lasiodiplodia</taxon>
    </lineage>
</organism>
<keyword evidence="2" id="KW-1185">Reference proteome</keyword>
<dbReference type="Proteomes" id="UP001153332">
    <property type="component" value="Unassembled WGS sequence"/>
</dbReference>
<name>A0ACC2J3G0_9PEZI</name>
<reference evidence="1" key="1">
    <citation type="submission" date="2022-12" db="EMBL/GenBank/DDBJ databases">
        <title>Genome Sequence of Lasiodiplodia mahajangana.</title>
        <authorList>
            <person name="Buettner E."/>
        </authorList>
    </citation>
    <scope>NUCLEOTIDE SEQUENCE</scope>
    <source>
        <strain evidence="1">VT137</strain>
    </source>
</reference>
<gene>
    <name evidence="1" type="ORF">O1611_g9950</name>
</gene>
<evidence type="ECO:0000313" key="1">
    <source>
        <dbReference type="EMBL" id="KAJ8122013.1"/>
    </source>
</evidence>
<accession>A0ACC2J3G0</accession>
<protein>
    <submittedName>
        <fullName evidence="1">Uncharacterized protein</fullName>
    </submittedName>
</protein>
<sequence>MPLFGSWVLHAVWQIGSFLAMWAGFVIGIILSQRTGINFMENHTILGTVVVALFGVQPIGGYLHHLHYVKTQSRGLVSYGHIWYGRILIVLGIINGGLGLQLAGASQSFVIAYSVVAAVIFTVYVGVAIFGEIKRARSTGSRNERKRSA</sequence>
<comment type="caution">
    <text evidence="1">The sequence shown here is derived from an EMBL/GenBank/DDBJ whole genome shotgun (WGS) entry which is preliminary data.</text>
</comment>
<proteinExistence type="predicted"/>
<evidence type="ECO:0000313" key="2">
    <source>
        <dbReference type="Proteomes" id="UP001153332"/>
    </source>
</evidence>
<dbReference type="EMBL" id="JAPUUL010003671">
    <property type="protein sequence ID" value="KAJ8122013.1"/>
    <property type="molecule type" value="Genomic_DNA"/>
</dbReference>